<evidence type="ECO:0000256" key="1">
    <source>
        <dbReference type="SAM" id="MobiDB-lite"/>
    </source>
</evidence>
<organism evidence="3 4">
    <name type="scientific">Halocatena marina</name>
    <dbReference type="NCBI Taxonomy" id="2934937"/>
    <lineage>
        <taxon>Archaea</taxon>
        <taxon>Methanobacteriati</taxon>
        <taxon>Methanobacteriota</taxon>
        <taxon>Stenosarchaea group</taxon>
        <taxon>Halobacteria</taxon>
        <taxon>Halobacteriales</taxon>
        <taxon>Natronomonadaceae</taxon>
        <taxon>Halocatena</taxon>
    </lineage>
</organism>
<dbReference type="Pfam" id="PF13610">
    <property type="entry name" value="DDE_Tnp_IS240"/>
    <property type="match status" value="1"/>
</dbReference>
<feature type="compositionally biased region" description="Polar residues" evidence="1">
    <location>
        <begin position="93"/>
        <end position="106"/>
    </location>
</feature>
<dbReference type="AlphaFoldDB" id="A0ABD5YYY7"/>
<evidence type="ECO:0000313" key="3">
    <source>
        <dbReference type="EMBL" id="MFC7192901.1"/>
    </source>
</evidence>
<reference evidence="3 4" key="1">
    <citation type="journal article" date="2019" name="Int. J. Syst. Evol. Microbiol.">
        <title>The Global Catalogue of Microorganisms (GCM) 10K type strain sequencing project: providing services to taxonomists for standard genome sequencing and annotation.</title>
        <authorList>
            <consortium name="The Broad Institute Genomics Platform"/>
            <consortium name="The Broad Institute Genome Sequencing Center for Infectious Disease"/>
            <person name="Wu L."/>
            <person name="Ma J."/>
        </authorList>
    </citation>
    <scope>NUCLEOTIDE SEQUENCE [LARGE SCALE GENOMIC DNA]</scope>
    <source>
        <strain evidence="3 4">RDMS1</strain>
    </source>
</reference>
<dbReference type="PANTHER" id="PTHR39967:SF1">
    <property type="entry name" value="ISH14-TYPE TRANSPOSASE HSIRS44"/>
    <property type="match status" value="1"/>
</dbReference>
<name>A0ABD5YYY7_9EURY</name>
<feature type="domain" description="DDE" evidence="2">
    <location>
        <begin position="2"/>
        <end position="75"/>
    </location>
</feature>
<dbReference type="EMBL" id="JBHTAX010000006">
    <property type="protein sequence ID" value="MFC7192901.1"/>
    <property type="molecule type" value="Genomic_DNA"/>
</dbReference>
<keyword evidence="4" id="KW-1185">Reference proteome</keyword>
<comment type="caution">
    <text evidence="3">The sequence shown here is derived from an EMBL/GenBank/DDBJ whole genome shotgun (WGS) entry which is preliminary data.</text>
</comment>
<feature type="region of interest" description="Disordered" evidence="1">
    <location>
        <begin position="85"/>
        <end position="106"/>
    </location>
</feature>
<dbReference type="PANTHER" id="PTHR39967">
    <property type="match status" value="1"/>
</dbReference>
<dbReference type="GeneID" id="76202571"/>
<evidence type="ECO:0000259" key="2">
    <source>
        <dbReference type="Pfam" id="PF13610"/>
    </source>
</evidence>
<dbReference type="InterPro" id="IPR032874">
    <property type="entry name" value="DDE_dom"/>
</dbReference>
<sequence length="137" mass="15301">MAVDETKVSVEDNEVSVWAAVDVDTFEVVHIEVSPDRSDLDALLFIKQVLKRCRGQPVIVVDRGPWYNWALDNLDLYESRRETWGNGHLSKPGSASSNTEPGSSIAGSPLQLLEIRRTLGQSLRRNPQCHHPTLTPL</sequence>
<gene>
    <name evidence="3" type="ORF">ACFQL7_25920</name>
</gene>
<protein>
    <submittedName>
        <fullName evidence="3">DDE-type integrase/transposase/recombinase</fullName>
    </submittedName>
</protein>
<dbReference type="Proteomes" id="UP001596417">
    <property type="component" value="Unassembled WGS sequence"/>
</dbReference>
<dbReference type="RefSeq" id="WP_248910449.1">
    <property type="nucleotide sequence ID" value="NZ_CP109982.1"/>
</dbReference>
<accession>A0ABD5YYY7</accession>
<evidence type="ECO:0000313" key="4">
    <source>
        <dbReference type="Proteomes" id="UP001596417"/>
    </source>
</evidence>
<proteinExistence type="predicted"/>